<dbReference type="OrthoDB" id="384988at2"/>
<organism evidence="1 2">
    <name type="scientific">Alicycliphilus denitrificans (strain DSM 14773 / CIP 107495 / K601)</name>
    <dbReference type="NCBI Taxonomy" id="596154"/>
    <lineage>
        <taxon>Bacteria</taxon>
        <taxon>Pseudomonadati</taxon>
        <taxon>Pseudomonadota</taxon>
        <taxon>Betaproteobacteria</taxon>
        <taxon>Burkholderiales</taxon>
        <taxon>Comamonadaceae</taxon>
        <taxon>Alicycliphilus</taxon>
    </lineage>
</organism>
<dbReference type="GO" id="GO:0005829">
    <property type="term" value="C:cytosol"/>
    <property type="evidence" value="ECO:0007669"/>
    <property type="project" value="TreeGrafter"/>
</dbReference>
<dbReference type="HOGENOM" id="CLU_027270_1_0_4"/>
<dbReference type="InterPro" id="IPR000212">
    <property type="entry name" value="DNA_helicase_UvrD/REP"/>
</dbReference>
<dbReference type="KEGG" id="adk:Alide2_2696"/>
<dbReference type="InterPro" id="IPR027417">
    <property type="entry name" value="P-loop_NTPase"/>
</dbReference>
<sequence>MVGEAVTAAQPEKTADERIADCLTNGRSFVLDAGAGAGKTYSLVEGLKKLCAPPIADRLKRDGQQIACITYTNVAKDQVIERIQGNSLVRVSTIHDFLWSTLQPHQQALRQALLDFNGALPPASARRVDQAELRAKVDGRLEVKYSDRGSKFLDGRIFHDDLLSIACIAYARYDKLVRIVASRYPYIFVDEYQDTSAAVVDILLRRILPLVGGKVVLGFFGDKMQNIYHHGEHKGIGTLPADLAAPLEVIVKRENRRCSLSVINVLNKIRTDITQIPGNMNVQGDAAYIRVGGAADEAGLQRARELLTGTLAWNLVGHGKRELYLTHRLIARKAGFADLLQAFADRGGFAKDALTDGSDRRIAFFLEKVEPLAQAWEKGQIGETLGRLHGAGHRLASRAAKSGVRDALNTLIDKRGAGTVREVLETIRDRQLFPLTDDLSIRLENNQPILTAEMDEAAQEREQADAKLYAALLALPYAQVAAFARFFMTNTPFATKHGVKGDEFETVLVVLDDSGAAWNFYSFDKYLSGADDAANPERANRSRNVFYVCCSRARQRLAVIDMGKASAAKTARMQALFGADRCFEV</sequence>
<reference evidence="1 2" key="2">
    <citation type="submission" date="2011-04" db="EMBL/GenBank/DDBJ databases">
        <title>Complete sequence of chromosome of Alicycliphilus denitrificans K601.</title>
        <authorList>
            <consortium name="US DOE Joint Genome Institute"/>
            <person name="Lucas S."/>
            <person name="Han J."/>
            <person name="Lapidus A."/>
            <person name="Cheng J.-F."/>
            <person name="Goodwin L."/>
            <person name="Pitluck S."/>
            <person name="Peters L."/>
            <person name="Zeytun A."/>
            <person name="Detter J.C."/>
            <person name="Han C."/>
            <person name="Tapia R."/>
            <person name="Land M."/>
            <person name="Hauser L."/>
            <person name="Kyrpides N."/>
            <person name="Ivanova N."/>
            <person name="Mikhailova N."/>
            <person name="Pagani I."/>
            <person name="Oosterkamp M."/>
            <person name="Pieper D."/>
            <person name="van Berkel W."/>
            <person name="Langenhoff A."/>
            <person name="Smidt H."/>
            <person name="Stams A."/>
            <person name="Woyke T."/>
        </authorList>
    </citation>
    <scope>NUCLEOTIDE SEQUENCE [LARGE SCALE GENOMIC DNA]</scope>
    <source>
        <strain evidence="2">DSM 14773 / CIP 107495 / K601</strain>
    </source>
</reference>
<dbReference type="PANTHER" id="PTHR11070">
    <property type="entry name" value="UVRD / RECB / PCRA DNA HELICASE FAMILY MEMBER"/>
    <property type="match status" value="1"/>
</dbReference>
<accession>F4GFN6</accession>
<dbReference type="GO" id="GO:0005524">
    <property type="term" value="F:ATP binding"/>
    <property type="evidence" value="ECO:0007669"/>
    <property type="project" value="InterPro"/>
</dbReference>
<dbReference type="Proteomes" id="UP000007938">
    <property type="component" value="Chromosome"/>
</dbReference>
<keyword evidence="1" id="KW-0347">Helicase</keyword>
<dbReference type="STRING" id="596154.Alide2_2696"/>
<keyword evidence="1" id="KW-0547">Nucleotide-binding</keyword>
<dbReference type="RefSeq" id="WP_013722275.1">
    <property type="nucleotide sequence ID" value="NC_015422.1"/>
</dbReference>
<dbReference type="GO" id="GO:0003677">
    <property type="term" value="F:DNA binding"/>
    <property type="evidence" value="ECO:0007669"/>
    <property type="project" value="InterPro"/>
</dbReference>
<dbReference type="Gene3D" id="3.40.50.300">
    <property type="entry name" value="P-loop containing nucleotide triphosphate hydrolases"/>
    <property type="match status" value="2"/>
</dbReference>
<keyword evidence="1" id="KW-0067">ATP-binding</keyword>
<name>F4GFN6_ALIDK</name>
<proteinExistence type="predicted"/>
<dbReference type="eggNOG" id="COG0210">
    <property type="taxonomic scope" value="Bacteria"/>
</dbReference>
<dbReference type="GO" id="GO:0043138">
    <property type="term" value="F:3'-5' DNA helicase activity"/>
    <property type="evidence" value="ECO:0007669"/>
    <property type="project" value="TreeGrafter"/>
</dbReference>
<dbReference type="EMBL" id="CP002657">
    <property type="protein sequence ID" value="AEB85051.1"/>
    <property type="molecule type" value="Genomic_DNA"/>
</dbReference>
<dbReference type="GO" id="GO:0000725">
    <property type="term" value="P:recombinational repair"/>
    <property type="evidence" value="ECO:0007669"/>
    <property type="project" value="TreeGrafter"/>
</dbReference>
<gene>
    <name evidence="1" type="ordered locus">Alide2_2696</name>
</gene>
<keyword evidence="2" id="KW-1185">Reference proteome</keyword>
<protein>
    <submittedName>
        <fullName evidence="1">UvrD/REP helicase</fullName>
    </submittedName>
</protein>
<dbReference type="AlphaFoldDB" id="F4GFN6"/>
<dbReference type="Pfam" id="PF13245">
    <property type="entry name" value="AAA_19"/>
    <property type="match status" value="1"/>
</dbReference>
<keyword evidence="1" id="KW-0378">Hydrolase</keyword>
<dbReference type="SUPFAM" id="SSF52540">
    <property type="entry name" value="P-loop containing nucleoside triphosphate hydrolases"/>
    <property type="match status" value="1"/>
</dbReference>
<dbReference type="PANTHER" id="PTHR11070:SF3">
    <property type="entry name" value="DNA 3'-5' HELICASE"/>
    <property type="match status" value="1"/>
</dbReference>
<reference evidence="1 2" key="1">
    <citation type="journal article" date="2011" name="J. Bacteriol.">
        <title>Genome Sequences of Alicycliphilus denitrificans Strains BC and K601T.</title>
        <authorList>
            <person name="Oosterkamp M.J."/>
            <person name="Veuskens T."/>
            <person name="Plugge C.M."/>
            <person name="Langenhoff A.A."/>
            <person name="Gerritse J."/>
            <person name="van Berkel W.J."/>
            <person name="Pieper D.H."/>
            <person name="Junca H."/>
            <person name="Goodwin L.A."/>
            <person name="Daligault H.E."/>
            <person name="Bruce D.C."/>
            <person name="Detter J.C."/>
            <person name="Tapia R."/>
            <person name="Han C.S."/>
            <person name="Land M.L."/>
            <person name="Hauser L.J."/>
            <person name="Smidt H."/>
            <person name="Stams A.J."/>
        </authorList>
    </citation>
    <scope>NUCLEOTIDE SEQUENCE [LARGE SCALE GENOMIC DNA]</scope>
    <source>
        <strain evidence="2">DSM 14773 / CIP 107495 / K601</strain>
    </source>
</reference>
<evidence type="ECO:0000313" key="1">
    <source>
        <dbReference type="EMBL" id="AEB85051.1"/>
    </source>
</evidence>
<evidence type="ECO:0000313" key="2">
    <source>
        <dbReference type="Proteomes" id="UP000007938"/>
    </source>
</evidence>